<dbReference type="EMBL" id="KE525343">
    <property type="protein sequence ID" value="KFB49152.1"/>
    <property type="molecule type" value="Genomic_DNA"/>
</dbReference>
<dbReference type="VEuPathDB" id="VectorBase:ASIC017308"/>
<evidence type="ECO:0000256" key="1">
    <source>
        <dbReference type="SAM" id="MobiDB-lite"/>
    </source>
</evidence>
<protein>
    <submittedName>
        <fullName evidence="2 3">Uncharacterized protein</fullName>
    </submittedName>
</protein>
<feature type="compositionally biased region" description="Basic and acidic residues" evidence="1">
    <location>
        <begin position="50"/>
        <end position="60"/>
    </location>
</feature>
<dbReference type="AlphaFoldDB" id="A0A084WG08"/>
<feature type="compositionally biased region" description="Polar residues" evidence="1">
    <location>
        <begin position="61"/>
        <end position="71"/>
    </location>
</feature>
<organism evidence="2">
    <name type="scientific">Anopheles sinensis</name>
    <name type="common">Mosquito</name>
    <dbReference type="NCBI Taxonomy" id="74873"/>
    <lineage>
        <taxon>Eukaryota</taxon>
        <taxon>Metazoa</taxon>
        <taxon>Ecdysozoa</taxon>
        <taxon>Arthropoda</taxon>
        <taxon>Hexapoda</taxon>
        <taxon>Insecta</taxon>
        <taxon>Pterygota</taxon>
        <taxon>Neoptera</taxon>
        <taxon>Endopterygota</taxon>
        <taxon>Diptera</taxon>
        <taxon>Nematocera</taxon>
        <taxon>Culicoidea</taxon>
        <taxon>Culicidae</taxon>
        <taxon>Anophelinae</taxon>
        <taxon>Anopheles</taxon>
    </lineage>
</organism>
<evidence type="ECO:0000313" key="2">
    <source>
        <dbReference type="EMBL" id="KFB49152.1"/>
    </source>
</evidence>
<evidence type="ECO:0000313" key="3">
    <source>
        <dbReference type="EnsemblMetazoa" id="ASIC017308-PA"/>
    </source>
</evidence>
<reference evidence="3" key="2">
    <citation type="submission" date="2020-05" db="UniProtKB">
        <authorList>
            <consortium name="EnsemblMetazoa"/>
        </authorList>
    </citation>
    <scope>IDENTIFICATION</scope>
</reference>
<gene>
    <name evidence="2" type="ORF">ZHAS_00017308</name>
</gene>
<evidence type="ECO:0000313" key="4">
    <source>
        <dbReference type="Proteomes" id="UP000030765"/>
    </source>
</evidence>
<dbReference type="EMBL" id="ATLV01023422">
    <property type="status" value="NOT_ANNOTATED_CDS"/>
    <property type="molecule type" value="Genomic_DNA"/>
</dbReference>
<accession>A0A084WG08</accession>
<sequence>MQIHLLRLLGEEKRISVRKPPVCFSFASRELLDARYDASHKSVDVDVKWQDRREGKDMQRTSKTPGTASNGNIMLFSFHSLKDKYDLDNDVDDDDDEKDRFVLATVFTSVRMVYGS</sequence>
<dbReference type="EnsemblMetazoa" id="ASIC017308-RA">
    <property type="protein sequence ID" value="ASIC017308-PA"/>
    <property type="gene ID" value="ASIC017308"/>
</dbReference>
<keyword evidence="4" id="KW-1185">Reference proteome</keyword>
<proteinExistence type="predicted"/>
<reference evidence="2 4" key="1">
    <citation type="journal article" date="2014" name="BMC Genomics">
        <title>Genome sequence of Anopheles sinensis provides insight into genetics basis of mosquito competence for malaria parasites.</title>
        <authorList>
            <person name="Zhou D."/>
            <person name="Zhang D."/>
            <person name="Ding G."/>
            <person name="Shi L."/>
            <person name="Hou Q."/>
            <person name="Ye Y."/>
            <person name="Xu Y."/>
            <person name="Zhou H."/>
            <person name="Xiong C."/>
            <person name="Li S."/>
            <person name="Yu J."/>
            <person name="Hong S."/>
            <person name="Yu X."/>
            <person name="Zou P."/>
            <person name="Chen C."/>
            <person name="Chang X."/>
            <person name="Wang W."/>
            <person name="Lv Y."/>
            <person name="Sun Y."/>
            <person name="Ma L."/>
            <person name="Shen B."/>
            <person name="Zhu C."/>
        </authorList>
    </citation>
    <scope>NUCLEOTIDE SEQUENCE [LARGE SCALE GENOMIC DNA]</scope>
</reference>
<feature type="region of interest" description="Disordered" evidence="1">
    <location>
        <begin position="50"/>
        <end position="71"/>
    </location>
</feature>
<name>A0A084WG08_ANOSI</name>
<dbReference type="Proteomes" id="UP000030765">
    <property type="component" value="Unassembled WGS sequence"/>
</dbReference>